<dbReference type="Pfam" id="PF04357">
    <property type="entry name" value="TamB"/>
    <property type="match status" value="1"/>
</dbReference>
<evidence type="ECO:0000256" key="2">
    <source>
        <dbReference type="ARBA" id="ARBA00022692"/>
    </source>
</evidence>
<comment type="subcellular location">
    <subcellularLocation>
        <location evidence="1">Membrane</location>
        <topology evidence="1">Single-pass membrane protein</topology>
    </subcellularLocation>
</comment>
<name>A0ABU3PGM0_9BURK</name>
<proteinExistence type="predicted"/>
<evidence type="ECO:0000256" key="5">
    <source>
        <dbReference type="SAM" id="MobiDB-lite"/>
    </source>
</evidence>
<evidence type="ECO:0000313" key="8">
    <source>
        <dbReference type="EMBL" id="MDT9001497.1"/>
    </source>
</evidence>
<gene>
    <name evidence="8" type="ORF">RQP53_19630</name>
</gene>
<evidence type="ECO:0000256" key="1">
    <source>
        <dbReference type="ARBA" id="ARBA00004167"/>
    </source>
</evidence>
<feature type="domain" description="Translocation and assembly module TamB C-terminal" evidence="7">
    <location>
        <begin position="1087"/>
        <end position="1424"/>
    </location>
</feature>
<keyword evidence="3 6" id="KW-1133">Transmembrane helix</keyword>
<keyword evidence="9" id="KW-1185">Reference proteome</keyword>
<keyword evidence="2 6" id="KW-0812">Transmembrane</keyword>
<dbReference type="InterPro" id="IPR007452">
    <property type="entry name" value="TamB_C"/>
</dbReference>
<evidence type="ECO:0000256" key="4">
    <source>
        <dbReference type="ARBA" id="ARBA00023136"/>
    </source>
</evidence>
<dbReference type="Proteomes" id="UP001246372">
    <property type="component" value="Unassembled WGS sequence"/>
</dbReference>
<evidence type="ECO:0000256" key="6">
    <source>
        <dbReference type="SAM" id="Phobius"/>
    </source>
</evidence>
<evidence type="ECO:0000313" key="9">
    <source>
        <dbReference type="Proteomes" id="UP001246372"/>
    </source>
</evidence>
<protein>
    <submittedName>
        <fullName evidence="8">Translocation/assembly module TamB domain-containing protein</fullName>
    </submittedName>
</protein>
<dbReference type="RefSeq" id="WP_315652381.1">
    <property type="nucleotide sequence ID" value="NZ_JAVXZY010000009.1"/>
</dbReference>
<feature type="transmembrane region" description="Helical" evidence="6">
    <location>
        <begin position="32"/>
        <end position="55"/>
    </location>
</feature>
<accession>A0ABU3PGM0</accession>
<reference evidence="8" key="1">
    <citation type="submission" date="2023-09" db="EMBL/GenBank/DDBJ databases">
        <title>Paucibacter sp. APW11 Genome sequencing and assembly.</title>
        <authorList>
            <person name="Kim I."/>
        </authorList>
    </citation>
    <scope>NUCLEOTIDE SEQUENCE</scope>
    <source>
        <strain evidence="8">APW11</strain>
    </source>
</reference>
<dbReference type="PANTHER" id="PTHR36985:SF1">
    <property type="entry name" value="TRANSLOCATION AND ASSEMBLY MODULE SUBUNIT TAMB"/>
    <property type="match status" value="1"/>
</dbReference>
<comment type="caution">
    <text evidence="8">The sequence shown here is derived from an EMBL/GenBank/DDBJ whole genome shotgun (WGS) entry which is preliminary data.</text>
</comment>
<dbReference type="EMBL" id="JAVXZY010000009">
    <property type="protein sequence ID" value="MDT9001497.1"/>
    <property type="molecule type" value="Genomic_DNA"/>
</dbReference>
<evidence type="ECO:0000256" key="3">
    <source>
        <dbReference type="ARBA" id="ARBA00022989"/>
    </source>
</evidence>
<dbReference type="PANTHER" id="PTHR36985">
    <property type="entry name" value="TRANSLOCATION AND ASSEMBLY MODULE SUBUNIT TAMB"/>
    <property type="match status" value="1"/>
</dbReference>
<organism evidence="8 9">
    <name type="scientific">Roseateles aquae</name>
    <dbReference type="NCBI Taxonomy" id="3077235"/>
    <lineage>
        <taxon>Bacteria</taxon>
        <taxon>Pseudomonadati</taxon>
        <taxon>Pseudomonadota</taxon>
        <taxon>Betaproteobacteria</taxon>
        <taxon>Burkholderiales</taxon>
        <taxon>Sphaerotilaceae</taxon>
        <taxon>Roseateles</taxon>
    </lineage>
</organism>
<feature type="region of interest" description="Disordered" evidence="5">
    <location>
        <begin position="1"/>
        <end position="26"/>
    </location>
</feature>
<sequence>MNQLPNDPAKADAEPSPSDTTAPTPRRRAGRALLLGTLAVPALLAGLGLAAYWALGSEAGSRWLLARVPGLEVDAPAGSLLGDFSARQLNWLGSDGTRVSVSGLRWQGLRLAWNASPQLWGDVIADSLRADRLSVSWVGSDAASPPPSDVQLPLGLQLGRLQITELLLPSLDQLRLEQLDATLALSADGGREHRVQLHGLRWQQLQLQGDARVQTGGEMQLQAELKLQGPNTPLSALDDQPPLPWQARLQLQGPLLNAAAQLRLQAAGQSLQAQAQLRPFAPWPLAALSAQANNFDLAALHPHWPQTRLSGRANLQATAADKPMRLELQLSNSAAGRWDQGKLPVQRLHTTLELLAGQRLRIEQLQAELGSAAQAGGSLSAEGQLQLAAGTSSGDRLKATLHEVQPAALDGRAAPMRIRGQLQAQQAKLGGNAPLEMQAQLSAELQRQDLPAAARQLQLQLRASLQGRQLLVSEARLQAGSASAALQGQVLREAQGGWHASGSAELKEFDPTLFLQASVMPAVVPGSSKATTGASPRNNQLNAQLALDLQQAPGQPGRSAASWPSGQATLRLLPGLLAGQALAGELHYQRDAGGNQQRASVQGQLQVANNTLKAELQGADSEAPRLDLKLQAAQLDRLQPLLRLALPEAQLAGAAELQVQAQAQRTGKLWQFNSTATGSASELLLQASKAAAPLRLAKSSLAWQADSRLDAPLLLQASVDQLKLGAQTVPHAEFKLDGSWARHRLSLQSQGRLPLPAWAARALMKDASQPAQALLAQLQLGLAGSLDRAPWQAWQDGAPLNWQASALRLQAGSQPQPASGGRPAVPAEVWLKAQDLALQLRWSRETGLGRLSLAPGRLTLAGNAALHWQQLFWQAGRSRDDAAQLQADVELEPLAVAPLLAFWQPDFGWGGDLVVGGRLRLSSTPRTQLELLLQRQRGDLSVTEERGVQALGLSELRLALNADNGVWSFTQALAGSNLGGLGGSLVVRGDPAAPWPSANAPLEGVLQANVANLSTWGAWVPAGWRLGGELQAGLSFGGTLGARSITGRASGQRIELRNPLQGVDMQGGEFLLTLQPGLMQLEQLRLRGGDGQISGQGRLQMPAGGTPALDLQLRADRFALLKRVDRRLLTSGEVHVRGGNRQFDIDGKLRVDEGLIDFSRGDAPSLDDDVKVQRPEQAVAEAASSNDDPVKVHVQLALDLGEQLKLRGRGLDTRLQGQLSFNQQDGAQRLEGKLRTVGGTYDAYGQKLEIERGEISFAGAVDNPRLDVLAVRPNTDVRVGVTLTGTAQAPRIKLFSEPELPETDKLSWLVMGRAPDGLGRADTALLQRAALALLTGEGESSSGKLMKNLGLDELSVRQGGEDDTRGTVVRLGKQLSRRWYLGYERGINATTGSWQLIYRIAQRFTLRAQSGDDNALELIWQWRWE</sequence>
<evidence type="ECO:0000259" key="7">
    <source>
        <dbReference type="Pfam" id="PF04357"/>
    </source>
</evidence>
<keyword evidence="4 6" id="KW-0472">Membrane</keyword>